<protein>
    <submittedName>
        <fullName evidence="1">Uncharacterized protein</fullName>
    </submittedName>
</protein>
<sequence length="305" mass="32110">MEMDFACGTCVWEPNAISTITARTNLPFANGAPIRKLSQHIEILDNNGQVVGTLNTPYAPATTIGNTVTTTTPSAPLVIAEGAKDSIYAAFIGGLNQATTYELGLRGTTDSILDLGVLGEIEIKGIKLDVKSSIAGLQGLKDVKFKSLVMYNIVPGFLDIGSIVTIHNPSKLTLTLGDLTLKAGLDNTEAKFAGHSYLKQLTLVPGDNEVAASVIFDMNLPIGGQIANDLFEGKDVNLALYGFPGSSPNPPLSKGLASLLSSITIPGGMPEVRSALPYNDGWTLTVPPSVMTDNMVEMTATFNNP</sequence>
<dbReference type="InterPro" id="IPR022185">
    <property type="entry name" value="DUF3712"/>
</dbReference>
<dbReference type="EMBL" id="JAAAHW010011686">
    <property type="protein sequence ID" value="KAF9918121.1"/>
    <property type="molecule type" value="Genomic_DNA"/>
</dbReference>
<evidence type="ECO:0000313" key="2">
    <source>
        <dbReference type="Proteomes" id="UP000749646"/>
    </source>
</evidence>
<dbReference type="Pfam" id="PF12505">
    <property type="entry name" value="DUF3712"/>
    <property type="match status" value="1"/>
</dbReference>
<reference evidence="1" key="1">
    <citation type="journal article" date="2020" name="Fungal Divers.">
        <title>Resolving the Mortierellaceae phylogeny through synthesis of multi-gene phylogenetics and phylogenomics.</title>
        <authorList>
            <person name="Vandepol N."/>
            <person name="Liber J."/>
            <person name="Desiro A."/>
            <person name="Na H."/>
            <person name="Kennedy M."/>
            <person name="Barry K."/>
            <person name="Grigoriev I.V."/>
            <person name="Miller A.N."/>
            <person name="O'Donnell K."/>
            <person name="Stajich J.E."/>
            <person name="Bonito G."/>
        </authorList>
    </citation>
    <scope>NUCLEOTIDE SEQUENCE</scope>
    <source>
        <strain evidence="1">MES-2147</strain>
    </source>
</reference>
<name>A0A9P6LP06_9FUNG</name>
<feature type="non-terminal residue" evidence="1">
    <location>
        <position position="305"/>
    </location>
</feature>
<dbReference type="Proteomes" id="UP000749646">
    <property type="component" value="Unassembled WGS sequence"/>
</dbReference>
<dbReference type="AlphaFoldDB" id="A0A9P6LP06"/>
<organism evidence="1 2">
    <name type="scientific">Modicella reniformis</name>
    <dbReference type="NCBI Taxonomy" id="1440133"/>
    <lineage>
        <taxon>Eukaryota</taxon>
        <taxon>Fungi</taxon>
        <taxon>Fungi incertae sedis</taxon>
        <taxon>Mucoromycota</taxon>
        <taxon>Mortierellomycotina</taxon>
        <taxon>Mortierellomycetes</taxon>
        <taxon>Mortierellales</taxon>
        <taxon>Mortierellaceae</taxon>
        <taxon>Modicella</taxon>
    </lineage>
</organism>
<evidence type="ECO:0000313" key="1">
    <source>
        <dbReference type="EMBL" id="KAF9918121.1"/>
    </source>
</evidence>
<dbReference type="OrthoDB" id="10039566at2759"/>
<gene>
    <name evidence="1" type="ORF">BGZ65_012596</name>
</gene>
<keyword evidence="2" id="KW-1185">Reference proteome</keyword>
<proteinExistence type="predicted"/>
<comment type="caution">
    <text evidence="1">The sequence shown here is derived from an EMBL/GenBank/DDBJ whole genome shotgun (WGS) entry which is preliminary data.</text>
</comment>
<accession>A0A9P6LP06</accession>